<evidence type="ECO:0008006" key="3">
    <source>
        <dbReference type="Google" id="ProtNLM"/>
    </source>
</evidence>
<name>A0ABQ3GX32_9NEIS</name>
<evidence type="ECO:0000313" key="1">
    <source>
        <dbReference type="EMBL" id="GHD59268.1"/>
    </source>
</evidence>
<evidence type="ECO:0000313" key="2">
    <source>
        <dbReference type="Proteomes" id="UP000604737"/>
    </source>
</evidence>
<reference evidence="2" key="1">
    <citation type="journal article" date="2019" name="Int. J. Syst. Evol. Microbiol.">
        <title>The Global Catalogue of Microorganisms (GCM) 10K type strain sequencing project: providing services to taxonomists for standard genome sequencing and annotation.</title>
        <authorList>
            <consortium name="The Broad Institute Genomics Platform"/>
            <consortium name="The Broad Institute Genome Sequencing Center for Infectious Disease"/>
            <person name="Wu L."/>
            <person name="Ma J."/>
        </authorList>
    </citation>
    <scope>NUCLEOTIDE SEQUENCE [LARGE SCALE GENOMIC DNA]</scope>
    <source>
        <strain evidence="2">KCTC 23701</strain>
    </source>
</reference>
<sequence>MGYRLFIDPTTTPQAVYPGIEGDWQQAANHDQAVMAVVLNGLPDEVCASKTWSDSEDGQQFARWLVSADLDGTIRLSEQFVWRCHDTSGSVVDEGNQALTEYLNSKFFKCRLNVLPR</sequence>
<organism evidence="1 2">
    <name type="scientific">Jeongeupia chitinilytica</name>
    <dbReference type="NCBI Taxonomy" id="1041641"/>
    <lineage>
        <taxon>Bacteria</taxon>
        <taxon>Pseudomonadati</taxon>
        <taxon>Pseudomonadota</taxon>
        <taxon>Betaproteobacteria</taxon>
        <taxon>Neisseriales</taxon>
        <taxon>Chitinibacteraceae</taxon>
        <taxon>Jeongeupia</taxon>
    </lineage>
</organism>
<dbReference type="Proteomes" id="UP000604737">
    <property type="component" value="Unassembled WGS sequence"/>
</dbReference>
<accession>A0ABQ3GX32</accession>
<gene>
    <name evidence="1" type="ORF">GCM10007350_10490</name>
</gene>
<comment type="caution">
    <text evidence="1">The sequence shown here is derived from an EMBL/GenBank/DDBJ whole genome shotgun (WGS) entry which is preliminary data.</text>
</comment>
<proteinExistence type="predicted"/>
<dbReference type="EMBL" id="BMYO01000002">
    <property type="protein sequence ID" value="GHD59268.1"/>
    <property type="molecule type" value="Genomic_DNA"/>
</dbReference>
<dbReference type="RefSeq" id="WP_189459102.1">
    <property type="nucleotide sequence ID" value="NZ_BMYO01000002.1"/>
</dbReference>
<keyword evidence="2" id="KW-1185">Reference proteome</keyword>
<protein>
    <recommendedName>
        <fullName evidence="3">DUF3757 domain-containing protein</fullName>
    </recommendedName>
</protein>